<dbReference type="PANTHER" id="PTHR10157">
    <property type="entry name" value="DOPAMINE BETA HYDROXYLASE RELATED"/>
    <property type="match status" value="1"/>
</dbReference>
<gene>
    <name evidence="12" type="ORF">ALC57_13510</name>
</gene>
<dbReference type="InterPro" id="IPR000323">
    <property type="entry name" value="Cu2_ascorb_mOase_N"/>
</dbReference>
<comment type="cofactor">
    <cofactor evidence="1">
        <name>Cu(2+)</name>
        <dbReference type="ChEBI" id="CHEBI:29036"/>
    </cofactor>
</comment>
<evidence type="ECO:0000256" key="1">
    <source>
        <dbReference type="ARBA" id="ARBA00001973"/>
    </source>
</evidence>
<evidence type="ECO:0000256" key="2">
    <source>
        <dbReference type="ARBA" id="ARBA00010676"/>
    </source>
</evidence>
<keyword evidence="4" id="KW-0560">Oxidoreductase</keyword>
<evidence type="ECO:0000313" key="13">
    <source>
        <dbReference type="Proteomes" id="UP000078492"/>
    </source>
</evidence>
<dbReference type="InterPro" id="IPR014784">
    <property type="entry name" value="Cu2_ascorb_mOase-like_C"/>
</dbReference>
<dbReference type="SUPFAM" id="SSF49742">
    <property type="entry name" value="PHM/PNGase F"/>
    <property type="match status" value="2"/>
</dbReference>
<dbReference type="Pfam" id="PF01082">
    <property type="entry name" value="Cu2_monooxygen"/>
    <property type="match status" value="1"/>
</dbReference>
<comment type="similarity">
    <text evidence="2">Belongs to the copper type II ascorbate-dependent monooxygenase family.</text>
</comment>
<keyword evidence="6" id="KW-0503">Monooxygenase</keyword>
<evidence type="ECO:0000256" key="5">
    <source>
        <dbReference type="ARBA" id="ARBA00023008"/>
    </source>
</evidence>
<feature type="compositionally biased region" description="Basic and acidic residues" evidence="9">
    <location>
        <begin position="1301"/>
        <end position="1381"/>
    </location>
</feature>
<dbReference type="GO" id="GO:0006589">
    <property type="term" value="P:octopamine biosynthetic process"/>
    <property type="evidence" value="ECO:0007669"/>
    <property type="project" value="TreeGrafter"/>
</dbReference>
<keyword evidence="13" id="KW-1185">Reference proteome</keyword>
<evidence type="ECO:0000256" key="8">
    <source>
        <dbReference type="ARBA" id="ARBA00023180"/>
    </source>
</evidence>
<feature type="region of interest" description="Disordered" evidence="9">
    <location>
        <begin position="870"/>
        <end position="961"/>
    </location>
</feature>
<protein>
    <submittedName>
        <fullName evidence="12">MOXD1 like protein 1</fullName>
    </submittedName>
</protein>
<proteinExistence type="inferred from homology"/>
<name>A0A195DN93_9HYME</name>
<dbReference type="Pfam" id="PF03712">
    <property type="entry name" value="Cu2_monoox_C"/>
    <property type="match status" value="1"/>
</dbReference>
<evidence type="ECO:0000256" key="4">
    <source>
        <dbReference type="ARBA" id="ARBA00023002"/>
    </source>
</evidence>
<dbReference type="PANTHER" id="PTHR10157:SF23">
    <property type="entry name" value="MOXD1 HOMOLOG 1"/>
    <property type="match status" value="1"/>
</dbReference>
<dbReference type="EMBL" id="KQ980713">
    <property type="protein sequence ID" value="KYN14343.1"/>
    <property type="molecule type" value="Genomic_DNA"/>
</dbReference>
<feature type="domain" description="Copper type II ascorbate-dependent monooxygenase N-terminal" evidence="10">
    <location>
        <begin position="162"/>
        <end position="289"/>
    </location>
</feature>
<dbReference type="CDD" id="cd09631">
    <property type="entry name" value="DOMON_DOH"/>
    <property type="match status" value="1"/>
</dbReference>
<dbReference type="GO" id="GO:0042420">
    <property type="term" value="P:dopamine catabolic process"/>
    <property type="evidence" value="ECO:0007669"/>
    <property type="project" value="TreeGrafter"/>
</dbReference>
<dbReference type="InterPro" id="IPR045266">
    <property type="entry name" value="DOH_DOMON"/>
</dbReference>
<feature type="region of interest" description="Disordered" evidence="9">
    <location>
        <begin position="1231"/>
        <end position="1284"/>
    </location>
</feature>
<evidence type="ECO:0000256" key="6">
    <source>
        <dbReference type="ARBA" id="ARBA00023033"/>
    </source>
</evidence>
<dbReference type="GO" id="GO:0042421">
    <property type="term" value="P:norepinephrine biosynthetic process"/>
    <property type="evidence" value="ECO:0007669"/>
    <property type="project" value="TreeGrafter"/>
</dbReference>
<evidence type="ECO:0000259" key="11">
    <source>
        <dbReference type="Pfam" id="PF03712"/>
    </source>
</evidence>
<evidence type="ECO:0000313" key="12">
    <source>
        <dbReference type="EMBL" id="KYN14343.1"/>
    </source>
</evidence>
<feature type="compositionally biased region" description="Basic and acidic residues" evidence="9">
    <location>
        <begin position="1105"/>
        <end position="1164"/>
    </location>
</feature>
<dbReference type="GO" id="GO:0004500">
    <property type="term" value="F:dopamine beta-monooxygenase activity"/>
    <property type="evidence" value="ECO:0007669"/>
    <property type="project" value="InterPro"/>
</dbReference>
<dbReference type="FunFam" id="2.60.120.310:FF:000004">
    <property type="entry name" value="DBH-like monooxygenase protein 1"/>
    <property type="match status" value="1"/>
</dbReference>
<feature type="region of interest" description="Disordered" evidence="9">
    <location>
        <begin position="1301"/>
        <end position="1409"/>
    </location>
</feature>
<feature type="region of interest" description="Disordered" evidence="9">
    <location>
        <begin position="1052"/>
        <end position="1179"/>
    </location>
</feature>
<keyword evidence="3" id="KW-0479">Metal-binding</keyword>
<feature type="compositionally biased region" description="Basic and acidic residues" evidence="9">
    <location>
        <begin position="1065"/>
        <end position="1083"/>
    </location>
</feature>
<dbReference type="InterPro" id="IPR000945">
    <property type="entry name" value="DBH-like"/>
</dbReference>
<dbReference type="Gene3D" id="2.60.120.230">
    <property type="match status" value="1"/>
</dbReference>
<evidence type="ECO:0000259" key="10">
    <source>
        <dbReference type="Pfam" id="PF01082"/>
    </source>
</evidence>
<dbReference type="GO" id="GO:0005507">
    <property type="term" value="F:copper ion binding"/>
    <property type="evidence" value="ECO:0007669"/>
    <property type="project" value="InterPro"/>
</dbReference>
<dbReference type="InterPro" id="IPR024548">
    <property type="entry name" value="Cu2_monoox_C"/>
</dbReference>
<evidence type="ECO:0000256" key="3">
    <source>
        <dbReference type="ARBA" id="ARBA00022723"/>
    </source>
</evidence>
<dbReference type="FunFam" id="2.60.120.230:FF:000001">
    <property type="entry name" value="Monooxygenase, DBH-like 1"/>
    <property type="match status" value="1"/>
</dbReference>
<dbReference type="PRINTS" id="PR00767">
    <property type="entry name" value="DBMONOXGNASE"/>
</dbReference>
<dbReference type="STRING" id="471704.A0A195DN93"/>
<dbReference type="GO" id="GO:0005615">
    <property type="term" value="C:extracellular space"/>
    <property type="evidence" value="ECO:0007669"/>
    <property type="project" value="TreeGrafter"/>
</dbReference>
<feature type="compositionally biased region" description="Basic and acidic residues" evidence="9">
    <location>
        <begin position="883"/>
        <end position="894"/>
    </location>
</feature>
<evidence type="ECO:0000256" key="9">
    <source>
        <dbReference type="SAM" id="MobiDB-lite"/>
    </source>
</evidence>
<feature type="domain" description="Copper type II ascorbate-dependent monooxygenase C-terminal" evidence="11">
    <location>
        <begin position="309"/>
        <end position="463"/>
    </location>
</feature>
<dbReference type="Proteomes" id="UP000078492">
    <property type="component" value="Unassembled WGS sequence"/>
</dbReference>
<reference evidence="12 13" key="1">
    <citation type="submission" date="2015-09" db="EMBL/GenBank/DDBJ databases">
        <title>Trachymyrmex cornetzi WGS genome.</title>
        <authorList>
            <person name="Nygaard S."/>
            <person name="Hu H."/>
            <person name="Boomsma J."/>
            <person name="Zhang G."/>
        </authorList>
    </citation>
    <scope>NUCLEOTIDE SEQUENCE [LARGE SCALE GENOMIC DNA]</scope>
    <source>
        <strain evidence="12">Tcor2-1</strain>
        <tissue evidence="12">Whole body</tissue>
    </source>
</reference>
<organism evidence="12 13">
    <name type="scientific">Trachymyrmex cornetzi</name>
    <dbReference type="NCBI Taxonomy" id="471704"/>
    <lineage>
        <taxon>Eukaryota</taxon>
        <taxon>Metazoa</taxon>
        <taxon>Ecdysozoa</taxon>
        <taxon>Arthropoda</taxon>
        <taxon>Hexapoda</taxon>
        <taxon>Insecta</taxon>
        <taxon>Pterygota</taxon>
        <taxon>Neoptera</taxon>
        <taxon>Endopterygota</taxon>
        <taxon>Hymenoptera</taxon>
        <taxon>Apocrita</taxon>
        <taxon>Aculeata</taxon>
        <taxon>Formicoidea</taxon>
        <taxon>Formicidae</taxon>
        <taxon>Myrmicinae</taxon>
        <taxon>Trachymyrmex</taxon>
    </lineage>
</organism>
<dbReference type="InterPro" id="IPR028460">
    <property type="entry name" value="Tbh/DBH"/>
</dbReference>
<dbReference type="Gene3D" id="2.60.120.310">
    <property type="entry name" value="Copper type II, ascorbate-dependent monooxygenase, N-terminal domain"/>
    <property type="match status" value="1"/>
</dbReference>
<dbReference type="InterPro" id="IPR008977">
    <property type="entry name" value="PHM/PNGase_F_dom_sf"/>
</dbReference>
<accession>A0A195DN93</accession>
<dbReference type="InterPro" id="IPR036939">
    <property type="entry name" value="Cu2_ascorb_mOase_N_sf"/>
</dbReference>
<keyword evidence="7" id="KW-1015">Disulfide bond</keyword>
<sequence>MQRLLYRRAPKYRPVISHTLILHKATIRCKMWKDLKSQFAADANTWRLPDPIKLSISRPIDLHGVERNAAPVIDISQDVEVISGTQNGNRTVVTFARKWKTCDHQDHELTGDSIKVLWALHKEDPILNTAVWHGQTRGGKTLRLKTAAAHSPPQESSDIRHWDVKLTRFEVTNTTNTIYWCKIFKPSVNKKHHMIGYTPLIEKGNQDLIHHIILYECTSPMLGKYTRMAGNHCYISAVPKEWNSCLQPILAWARGSKGEWMPEHVGIPIAEQSENSYYMLEVHYNNQMLKNVNDSSGVRLHLTEKLRPKEAGILVTGVAVSPLHLIPPQRKEYATVGYCTSECTHTMFPKEGINIISVVLHSHLAGRRLGLKHIRKGKELPRIVQDNHYDFDYQQSYTLEKEVKVLPGDELAAECIYGTLDREKPTFGGYAVTQEMCLAFAVYYPKTPLAACYSMTPVKHLFKILAVTNFRGMTMDYLETLFLTNESELISPSTKQLPSHSKSTDEIDETIIKEAKSALIAMKDHIEESEDDNIFTRLIIEDPIEFRGRTFAEHMMLMQWKDDLLAKPVEYNLYHGEHMTFCRKRDDQLVLTTQFVIFHLVKPNASWFSNLFARNIARPRFVHGDAFIKLRGDSCEYKSRTLGTSGVSSFLEHQREALLAGRLEEPFEISHEALIATAHSSSDLKSTNITIFCSKMRRTRHVVLPVRSWQYIGLLIVSLACLTLGLVSRDREGHAGSLAGPELTHRAPHEVDACPNLNPFVKSPIAEQETVMKPAINNHQMKVSEFRAPMSRKSVLPRSLSLDRLSRSGLQETRDRLSRNRDLRTVERLSRSTSRISNDESINRVRESRFRTIAQSRDARNSLDLATRVSRSRDLSNRATGRRSTEQNFERRLADSANSRLENRRSRSMERREFNEIARQQNRDRSADRRDTLNLQRRTTDYRDRQSLPERRINRQESREVLVSDRREHRDLTRNRVPNYRSEIRERRSVERRVSIEHRDVERSDRREDNKNLLKSARFARGDIDRNNNMDRRNRERSLENRRVLLDRVANPESRSRLSVATRNSRGDLIKSDDRRTLSRSMERSGVNNLNRETLSRRVKSVESNTERSEERRSSFGRRSLDRSMERREIVGHQKVENRFGDRKSVDRMSRVSSEENLRRERINRSQRTASRRDSRENMAIRENYRMARSHYDVKEIANREQRERFARSSRLVDRNSVDRREIARIRDSRDYNHRSRDAATTERRDSTQERRERTNRLYRSREEQRIVPQRSREAERRVSERRVPERRVLERRITLDSARLDSRGSSERRIDDSLKSREGSRLADHRRSERSLESRVSRGRILEKRSTLDSRRSSERRIDDNSRSSEKSKMQDRRVERNSELRNSMLPMERKASSKTASLENRALRSSETRREIRRFAERRMVQSVENRPVEFRERESIRHLRQRSARNIEDSSRLSSLRRVTRVPEQNREQRRLSAERTLTRTVDNERLFAKWERNLEDAHIERNVRVRAKIVPNLIKGYEFFKYPMAYDLMRQALIVALCTVYGFSLYNGKKSSLG</sequence>
<feature type="compositionally biased region" description="Basic and acidic residues" evidence="9">
    <location>
        <begin position="901"/>
        <end position="961"/>
    </location>
</feature>
<evidence type="ECO:0000256" key="7">
    <source>
        <dbReference type="ARBA" id="ARBA00023157"/>
    </source>
</evidence>
<keyword evidence="8" id="KW-0325">Glycoprotein</keyword>
<dbReference type="GO" id="GO:0030667">
    <property type="term" value="C:secretory granule membrane"/>
    <property type="evidence" value="ECO:0007669"/>
    <property type="project" value="TreeGrafter"/>
</dbReference>
<keyword evidence="5" id="KW-0186">Copper</keyword>